<gene>
    <name evidence="2" type="ORF">EKO24_001005</name>
</gene>
<feature type="transmembrane region" description="Helical" evidence="1">
    <location>
        <begin position="21"/>
        <end position="42"/>
    </location>
</feature>
<comment type="caution">
    <text evidence="2">The sequence shown here is derived from an EMBL/GenBank/DDBJ whole genome shotgun (WGS) entry which is preliminary data.</text>
</comment>
<evidence type="ECO:0008006" key="4">
    <source>
        <dbReference type="Google" id="ProtNLM"/>
    </source>
</evidence>
<keyword evidence="3" id="KW-1185">Reference proteome</keyword>
<dbReference type="RefSeq" id="WP_127028598.1">
    <property type="nucleotide sequence ID" value="NZ_RYFG02000009.1"/>
</dbReference>
<evidence type="ECO:0000256" key="1">
    <source>
        <dbReference type="SAM" id="Phobius"/>
    </source>
</evidence>
<evidence type="ECO:0000313" key="3">
    <source>
        <dbReference type="Proteomes" id="UP000733744"/>
    </source>
</evidence>
<dbReference type="EMBL" id="RYFG02000009">
    <property type="protein sequence ID" value="TRX02894.1"/>
    <property type="molecule type" value="Genomic_DNA"/>
</dbReference>
<keyword evidence="1" id="KW-0812">Transmembrane</keyword>
<organism evidence="2 3">
    <name type="scientific">Candidatus Methylobacter oryzae</name>
    <dbReference type="NCBI Taxonomy" id="2497749"/>
    <lineage>
        <taxon>Bacteria</taxon>
        <taxon>Pseudomonadati</taxon>
        <taxon>Pseudomonadota</taxon>
        <taxon>Gammaproteobacteria</taxon>
        <taxon>Methylococcales</taxon>
        <taxon>Methylococcaceae</taxon>
        <taxon>Methylobacter</taxon>
    </lineage>
</organism>
<proteinExistence type="predicted"/>
<accession>A0ABY3CG68</accession>
<name>A0ABY3CG68_9GAMM</name>
<feature type="transmembrane region" description="Helical" evidence="1">
    <location>
        <begin position="62"/>
        <end position="86"/>
    </location>
</feature>
<reference evidence="2 3" key="1">
    <citation type="journal article" date="2019" name="Antonie Van Leeuwenhoek">
        <title>Description of 'Ca. Methylobacter oryzae' KRF1, a novel species from the environmentally important Methylobacter clade 2.</title>
        <authorList>
            <person name="Khatri K."/>
            <person name="Mohite J.A."/>
            <person name="Pandit P.S."/>
            <person name="Bahulikar R."/>
            <person name="Rahalkar M.C."/>
        </authorList>
    </citation>
    <scope>NUCLEOTIDE SEQUENCE [LARGE SCALE GENOMIC DNA]</scope>
    <source>
        <strain evidence="2 3">KRF1</strain>
    </source>
</reference>
<evidence type="ECO:0000313" key="2">
    <source>
        <dbReference type="EMBL" id="TRX02894.1"/>
    </source>
</evidence>
<keyword evidence="1" id="KW-1133">Transmembrane helix</keyword>
<keyword evidence="1" id="KW-0472">Membrane</keyword>
<protein>
    <recommendedName>
        <fullName evidence="4">DUF2975 domain-containing protein</fullName>
    </recommendedName>
</protein>
<feature type="transmembrane region" description="Helical" evidence="1">
    <location>
        <begin position="107"/>
        <end position="133"/>
    </location>
</feature>
<dbReference type="Proteomes" id="UP000733744">
    <property type="component" value="Unassembled WGS sequence"/>
</dbReference>
<sequence length="140" mass="15345">MNFSANHPSVEAPASGRSLTAMIWLWLGLLGAPVAWVAQLLLSEPFAAYACYPYDVPLSAPILKNLPAVLIGINAGCFALAALSGFAVWRSRQRFGYVQPGEDRNRFLVKLSLLSSFIFIVAVIFNICAVFLVPPCRPWF</sequence>